<dbReference type="KEGG" id="mhk:DFR87_02625"/>
<dbReference type="STRING" id="1293036.GCA_001315825_01437"/>
<gene>
    <name evidence="2" type="ORF">DFR87_02625</name>
</gene>
<dbReference type="SUPFAM" id="SSF52821">
    <property type="entry name" value="Rhodanese/Cell cycle control phosphatase"/>
    <property type="match status" value="1"/>
</dbReference>
<dbReference type="OrthoDB" id="135517at2157"/>
<name>A0A2U9IS29_9CREN</name>
<organism evidence="2 3">
    <name type="scientific">Metallosphaera hakonensis JCM 8857 = DSM 7519</name>
    <dbReference type="NCBI Taxonomy" id="1293036"/>
    <lineage>
        <taxon>Archaea</taxon>
        <taxon>Thermoproteota</taxon>
        <taxon>Thermoprotei</taxon>
        <taxon>Sulfolobales</taxon>
        <taxon>Sulfolobaceae</taxon>
        <taxon>Metallosphaera</taxon>
    </lineage>
</organism>
<dbReference type="RefSeq" id="WP_054836603.1">
    <property type="nucleotide sequence ID" value="NZ_BBBA01000007.1"/>
</dbReference>
<dbReference type="AlphaFoldDB" id="A0A2U9IS29"/>
<evidence type="ECO:0000259" key="1">
    <source>
        <dbReference type="PROSITE" id="PS50206"/>
    </source>
</evidence>
<evidence type="ECO:0000313" key="3">
    <source>
        <dbReference type="Proteomes" id="UP000247586"/>
    </source>
</evidence>
<reference evidence="2" key="1">
    <citation type="submission" date="2018-05" db="EMBL/GenBank/DDBJ databases">
        <title>Complete Genome Sequences of Extremely Thermoacidophilic, Metal-Mobilizing Type-Strain Members of the Archaeal Family Sulfolobaceae: Acidianus brierleyi DSM-1651T, Acidianus sulfidivorans DSM-18786T, Metallosphaera hakonensis DSM-7519T, and Metallosphaera prunae DSM-10039T.</title>
        <authorList>
            <person name="Counts J.A."/>
            <person name="Kelly R.M."/>
        </authorList>
    </citation>
    <scope>NUCLEOTIDE SEQUENCE [LARGE SCALE GENOMIC DNA]</scope>
    <source>
        <strain evidence="2">HO1-1</strain>
    </source>
</reference>
<dbReference type="PANTHER" id="PTHR43031:SF1">
    <property type="entry name" value="PYRIDINE NUCLEOTIDE-DISULPHIDE OXIDOREDUCTASE"/>
    <property type="match status" value="1"/>
</dbReference>
<dbReference type="PANTHER" id="PTHR43031">
    <property type="entry name" value="FAD-DEPENDENT OXIDOREDUCTASE"/>
    <property type="match status" value="1"/>
</dbReference>
<sequence>MQIIEQYSTPFYKNIIDMPPSVVRKLWKNKQILVLDIRTPQEYVEHHIPGSLLIPMDYLEVLQEYFSDKEVAVVCEHGNRARYATYGMPHLYKRKAVYMIGGIVGWMSMGYEVESGMDENGVKWEQWLDEKLK</sequence>
<dbReference type="Gene3D" id="3.40.250.10">
    <property type="entry name" value="Rhodanese-like domain"/>
    <property type="match status" value="1"/>
</dbReference>
<evidence type="ECO:0000313" key="2">
    <source>
        <dbReference type="EMBL" id="AWR98763.1"/>
    </source>
</evidence>
<dbReference type="CDD" id="cd00158">
    <property type="entry name" value="RHOD"/>
    <property type="match status" value="1"/>
</dbReference>
<dbReference type="Pfam" id="PF00581">
    <property type="entry name" value="Rhodanese"/>
    <property type="match status" value="1"/>
</dbReference>
<proteinExistence type="predicted"/>
<dbReference type="InterPro" id="IPR036873">
    <property type="entry name" value="Rhodanese-like_dom_sf"/>
</dbReference>
<keyword evidence="3" id="KW-1185">Reference proteome</keyword>
<feature type="domain" description="Rhodanese" evidence="1">
    <location>
        <begin position="28"/>
        <end position="115"/>
    </location>
</feature>
<dbReference type="SMART" id="SM00450">
    <property type="entry name" value="RHOD"/>
    <property type="match status" value="1"/>
</dbReference>
<dbReference type="InterPro" id="IPR001763">
    <property type="entry name" value="Rhodanese-like_dom"/>
</dbReference>
<dbReference type="PROSITE" id="PS50206">
    <property type="entry name" value="RHODANESE_3"/>
    <property type="match status" value="1"/>
</dbReference>
<dbReference type="GeneID" id="36834201"/>
<dbReference type="Proteomes" id="UP000247586">
    <property type="component" value="Chromosome"/>
</dbReference>
<dbReference type="EMBL" id="CP029287">
    <property type="protein sequence ID" value="AWR98763.1"/>
    <property type="molecule type" value="Genomic_DNA"/>
</dbReference>
<dbReference type="InterPro" id="IPR050229">
    <property type="entry name" value="GlpE_sulfurtransferase"/>
</dbReference>
<protein>
    <submittedName>
        <fullName evidence="2">Rhodanese</fullName>
    </submittedName>
</protein>
<accession>A0A2U9IS29</accession>